<reference evidence="1" key="1">
    <citation type="submission" date="2023-03" db="EMBL/GenBank/DDBJ databases">
        <title>Massive genome expansion in bonnet fungi (Mycena s.s.) driven by repeated elements and novel gene families across ecological guilds.</title>
        <authorList>
            <consortium name="Lawrence Berkeley National Laboratory"/>
            <person name="Harder C.B."/>
            <person name="Miyauchi S."/>
            <person name="Viragh M."/>
            <person name="Kuo A."/>
            <person name="Thoen E."/>
            <person name="Andreopoulos B."/>
            <person name="Lu D."/>
            <person name="Skrede I."/>
            <person name="Drula E."/>
            <person name="Henrissat B."/>
            <person name="Morin E."/>
            <person name="Kohler A."/>
            <person name="Barry K."/>
            <person name="LaButti K."/>
            <person name="Morin E."/>
            <person name="Salamov A."/>
            <person name="Lipzen A."/>
            <person name="Mereny Z."/>
            <person name="Hegedus B."/>
            <person name="Baldrian P."/>
            <person name="Stursova M."/>
            <person name="Weitz H."/>
            <person name="Taylor A."/>
            <person name="Grigoriev I.V."/>
            <person name="Nagy L.G."/>
            <person name="Martin F."/>
            <person name="Kauserud H."/>
        </authorList>
    </citation>
    <scope>NUCLEOTIDE SEQUENCE</scope>
    <source>
        <strain evidence="1">CBHHK067</strain>
    </source>
</reference>
<name>A0AAD7CZM0_MYCRO</name>
<evidence type="ECO:0000313" key="1">
    <source>
        <dbReference type="EMBL" id="KAJ7671846.1"/>
    </source>
</evidence>
<proteinExistence type="predicted"/>
<accession>A0AAD7CZM0</accession>
<protein>
    <submittedName>
        <fullName evidence="1">Uncharacterized protein</fullName>
    </submittedName>
</protein>
<dbReference type="AlphaFoldDB" id="A0AAD7CZM0"/>
<sequence length="101" mass="11379">MASVGPLPIKCHEPTVMALACMPVSIDNRSARSDPETIDLATFPALRKIQIRSRDWPTTEREISKSDLVKMAEALMKKNITLLDSTGKSWIPRMKSIRTKR</sequence>
<dbReference type="Proteomes" id="UP001221757">
    <property type="component" value="Unassembled WGS sequence"/>
</dbReference>
<gene>
    <name evidence="1" type="ORF">B0H17DRAFT_1335397</name>
</gene>
<evidence type="ECO:0000313" key="2">
    <source>
        <dbReference type="Proteomes" id="UP001221757"/>
    </source>
</evidence>
<organism evidence="1 2">
    <name type="scientific">Mycena rosella</name>
    <name type="common">Pink bonnet</name>
    <name type="synonym">Agaricus rosellus</name>
    <dbReference type="NCBI Taxonomy" id="1033263"/>
    <lineage>
        <taxon>Eukaryota</taxon>
        <taxon>Fungi</taxon>
        <taxon>Dikarya</taxon>
        <taxon>Basidiomycota</taxon>
        <taxon>Agaricomycotina</taxon>
        <taxon>Agaricomycetes</taxon>
        <taxon>Agaricomycetidae</taxon>
        <taxon>Agaricales</taxon>
        <taxon>Marasmiineae</taxon>
        <taxon>Mycenaceae</taxon>
        <taxon>Mycena</taxon>
    </lineage>
</organism>
<keyword evidence="2" id="KW-1185">Reference proteome</keyword>
<comment type="caution">
    <text evidence="1">The sequence shown here is derived from an EMBL/GenBank/DDBJ whole genome shotgun (WGS) entry which is preliminary data.</text>
</comment>
<dbReference type="EMBL" id="JARKIE010000171">
    <property type="protein sequence ID" value="KAJ7671846.1"/>
    <property type="molecule type" value="Genomic_DNA"/>
</dbReference>